<protein>
    <recommendedName>
        <fullName evidence="3">Transcriptional regulator</fullName>
    </recommendedName>
</protein>
<accession>A0AB36JVV6</accession>
<evidence type="ECO:0008006" key="3">
    <source>
        <dbReference type="Google" id="ProtNLM"/>
    </source>
</evidence>
<dbReference type="AlphaFoldDB" id="A0AB36JVV6"/>
<name>A0AB36JVV6_9GAMM</name>
<reference evidence="1 2" key="1">
    <citation type="journal article" date="2017" name="Genome Announc.">
        <title>Draft Genome Sequences of Salinivibrio proteolyticus, Salinivibrio sharmensis, Salinivibrio siamensis, Salinivibrio costicola subsp. alcaliphilus, Salinivibrio costicola subsp. vallismortis, and 29 New Isolates Belonging to the Genus Salinivibrio.</title>
        <authorList>
            <person name="Lopez-Hermoso C."/>
            <person name="de la Haba R.R."/>
            <person name="Sanchez-Porro C."/>
            <person name="Bayliss S.C."/>
            <person name="Feil E.J."/>
            <person name="Ventosa A."/>
        </authorList>
    </citation>
    <scope>NUCLEOTIDE SEQUENCE [LARGE SCALE GENOMIC DNA]</scope>
    <source>
        <strain evidence="1 2">IC202</strain>
    </source>
</reference>
<sequence>MTKNYIFRYFTCGLTIEDASKLCLVSATEVKKWDEGKPIPPLCKRVMRMYVGHDLCPSEPEWDDWKMSGKQLIMPNKVPLSPHQISTAAYILSLAPNEEHRAAARLLKFARLLRHYLR</sequence>
<evidence type="ECO:0000313" key="2">
    <source>
        <dbReference type="Proteomes" id="UP000188726"/>
    </source>
</evidence>
<comment type="caution">
    <text evidence="1">The sequence shown here is derived from an EMBL/GenBank/DDBJ whole genome shotgun (WGS) entry which is preliminary data.</text>
</comment>
<evidence type="ECO:0000313" key="1">
    <source>
        <dbReference type="EMBL" id="OOE39101.1"/>
    </source>
</evidence>
<proteinExistence type="predicted"/>
<organism evidence="1 2">
    <name type="scientific">Salinivibrio kushneri</name>
    <dbReference type="NCBI Taxonomy" id="1908198"/>
    <lineage>
        <taxon>Bacteria</taxon>
        <taxon>Pseudomonadati</taxon>
        <taxon>Pseudomonadota</taxon>
        <taxon>Gammaproteobacteria</taxon>
        <taxon>Vibrionales</taxon>
        <taxon>Vibrionaceae</taxon>
        <taxon>Salinivibrio</taxon>
    </lineage>
</organism>
<dbReference type="EMBL" id="MUEO01000101">
    <property type="protein sequence ID" value="OOE39101.1"/>
    <property type="molecule type" value="Genomic_DNA"/>
</dbReference>
<gene>
    <name evidence="1" type="ORF">BZG09_17010</name>
</gene>
<dbReference type="Proteomes" id="UP000188726">
    <property type="component" value="Unassembled WGS sequence"/>
</dbReference>